<dbReference type="eggNOG" id="ENOG5033ZG1">
    <property type="taxonomic scope" value="Bacteria"/>
</dbReference>
<sequence>MIIIEHDDHFEIGFEEFTPQNEINFSIAPLGEDYRILIFDDKQITVPYQFIKELYKKPLIKLFTYVKLEENGMIVGHPIADIEVDRNAVWKVL</sequence>
<dbReference type="AlphaFoldDB" id="C0QUV7"/>
<evidence type="ECO:0000313" key="1">
    <source>
        <dbReference type="EMBL" id="ACO04958.1"/>
    </source>
</evidence>
<dbReference type="PaxDb" id="123214-PERMA_A0028"/>
<evidence type="ECO:0000313" key="2">
    <source>
        <dbReference type="Proteomes" id="UP000001366"/>
    </source>
</evidence>
<organism evidence="1 2">
    <name type="scientific">Persephonella marina (strain DSM 14350 / EX-H1)</name>
    <dbReference type="NCBI Taxonomy" id="123214"/>
    <lineage>
        <taxon>Bacteria</taxon>
        <taxon>Pseudomonadati</taxon>
        <taxon>Aquificota</taxon>
        <taxon>Aquificia</taxon>
        <taxon>Aquificales</taxon>
        <taxon>Hydrogenothermaceae</taxon>
        <taxon>Persephonella</taxon>
    </lineage>
</organism>
<dbReference type="KEGG" id="pmx:PERMA_A0028"/>
<gene>
    <name evidence="1" type="ordered locus">PERMA_A0028</name>
</gene>
<reference evidence="1 2" key="1">
    <citation type="journal article" date="2009" name="J. Bacteriol.">
        <title>Complete and draft genome sequences of six members of the Aquificales.</title>
        <authorList>
            <person name="Reysenbach A.L."/>
            <person name="Hamamura N."/>
            <person name="Podar M."/>
            <person name="Griffiths E."/>
            <person name="Ferreira S."/>
            <person name="Hochstein R."/>
            <person name="Heidelberg J."/>
            <person name="Johnson J."/>
            <person name="Mead D."/>
            <person name="Pohorille A."/>
            <person name="Sarmiento M."/>
            <person name="Schweighofer K."/>
            <person name="Seshadri R."/>
            <person name="Voytek M.A."/>
        </authorList>
    </citation>
    <scope>NUCLEOTIDE SEQUENCE [LARGE SCALE GENOMIC DNA]</scope>
    <source>
        <strain evidence="2">DSM 14350 / EX-H1</strain>
        <plasmid evidence="2">pPERMA01</plasmid>
    </source>
</reference>
<name>C0QUV7_PERMH</name>
<dbReference type="EMBL" id="CP001231">
    <property type="protein sequence ID" value="ACO04958.1"/>
    <property type="molecule type" value="Genomic_DNA"/>
</dbReference>
<keyword evidence="2" id="KW-1185">Reference proteome</keyword>
<keyword evidence="1" id="KW-0614">Plasmid</keyword>
<dbReference type="OrthoDB" id="9840337at2"/>
<protein>
    <submittedName>
        <fullName evidence="1">Uncharacterized protein</fullName>
    </submittedName>
</protein>
<accession>C0QUV7</accession>
<proteinExistence type="predicted"/>
<dbReference type="RefSeq" id="WP_012675146.1">
    <property type="nucleotide sequence ID" value="NC_012439.1"/>
</dbReference>
<geneLocation type="plasmid" evidence="2">
    <name>pPERMA01</name>
</geneLocation>
<dbReference type="HOGENOM" id="CLU_2397038_0_0_0"/>
<dbReference type="Proteomes" id="UP000001366">
    <property type="component" value="Plasmid unnamed"/>
</dbReference>